<reference evidence="1" key="2">
    <citation type="journal article" date="2015" name="Fish Shellfish Immunol.">
        <title>Early steps in the European eel (Anguilla anguilla)-Vibrio vulnificus interaction in the gills: Role of the RtxA13 toxin.</title>
        <authorList>
            <person name="Callol A."/>
            <person name="Pajuelo D."/>
            <person name="Ebbesson L."/>
            <person name="Teles M."/>
            <person name="MacKenzie S."/>
            <person name="Amaro C."/>
        </authorList>
    </citation>
    <scope>NUCLEOTIDE SEQUENCE</scope>
</reference>
<proteinExistence type="predicted"/>
<dbReference type="AlphaFoldDB" id="A0A0E9X4F8"/>
<accession>A0A0E9X4F8</accession>
<evidence type="ECO:0000313" key="1">
    <source>
        <dbReference type="EMBL" id="JAH96578.1"/>
    </source>
</evidence>
<name>A0A0E9X4F8_ANGAN</name>
<sequence>MADHFLYTQECQPLTYLVHWCQPSETLERSVCSESSKEETANYQLNQPSHCSSVPFLKFICKTTSAVICGLSCNRMTMAFECAVLQASSAEGKSVPGNPHFIF</sequence>
<organism evidence="1">
    <name type="scientific">Anguilla anguilla</name>
    <name type="common">European freshwater eel</name>
    <name type="synonym">Muraena anguilla</name>
    <dbReference type="NCBI Taxonomy" id="7936"/>
    <lineage>
        <taxon>Eukaryota</taxon>
        <taxon>Metazoa</taxon>
        <taxon>Chordata</taxon>
        <taxon>Craniata</taxon>
        <taxon>Vertebrata</taxon>
        <taxon>Euteleostomi</taxon>
        <taxon>Actinopterygii</taxon>
        <taxon>Neopterygii</taxon>
        <taxon>Teleostei</taxon>
        <taxon>Anguilliformes</taxon>
        <taxon>Anguillidae</taxon>
        <taxon>Anguilla</taxon>
    </lineage>
</organism>
<dbReference type="EMBL" id="GBXM01011999">
    <property type="protein sequence ID" value="JAH96578.1"/>
    <property type="molecule type" value="Transcribed_RNA"/>
</dbReference>
<protein>
    <submittedName>
        <fullName evidence="1">Uncharacterized protein</fullName>
    </submittedName>
</protein>
<reference evidence="1" key="1">
    <citation type="submission" date="2014-11" db="EMBL/GenBank/DDBJ databases">
        <authorList>
            <person name="Amaro Gonzalez C."/>
        </authorList>
    </citation>
    <scope>NUCLEOTIDE SEQUENCE</scope>
</reference>